<dbReference type="Proteomes" id="UP000247591">
    <property type="component" value="Unassembled WGS sequence"/>
</dbReference>
<dbReference type="EMBL" id="QJSP01000008">
    <property type="protein sequence ID" value="PYE16331.1"/>
    <property type="molecule type" value="Genomic_DNA"/>
</dbReference>
<dbReference type="InterPro" id="IPR045851">
    <property type="entry name" value="AMP-bd_C_sf"/>
</dbReference>
<keyword evidence="3" id="KW-0436">Ligase</keyword>
<dbReference type="InterPro" id="IPR042099">
    <property type="entry name" value="ANL_N_sf"/>
</dbReference>
<dbReference type="AlphaFoldDB" id="A0A318RKD7"/>
<evidence type="ECO:0000259" key="1">
    <source>
        <dbReference type="Pfam" id="PF00501"/>
    </source>
</evidence>
<gene>
    <name evidence="3" type="ORF">DFR67_10882</name>
</gene>
<evidence type="ECO:0000313" key="3">
    <source>
        <dbReference type="EMBL" id="PYE16331.1"/>
    </source>
</evidence>
<dbReference type="PROSITE" id="PS00455">
    <property type="entry name" value="AMP_BINDING"/>
    <property type="match status" value="1"/>
</dbReference>
<dbReference type="InterPro" id="IPR025110">
    <property type="entry name" value="AMP-bd_C"/>
</dbReference>
<dbReference type="PANTHER" id="PTHR24096">
    <property type="entry name" value="LONG-CHAIN-FATTY-ACID--COA LIGASE"/>
    <property type="match status" value="1"/>
</dbReference>
<dbReference type="PANTHER" id="PTHR24096:SF323">
    <property type="entry name" value="BLR3536 PROTEIN"/>
    <property type="match status" value="1"/>
</dbReference>
<dbReference type="InterPro" id="IPR000873">
    <property type="entry name" value="AMP-dep_synth/lig_dom"/>
</dbReference>
<evidence type="ECO:0000313" key="4">
    <source>
        <dbReference type="Proteomes" id="UP000247591"/>
    </source>
</evidence>
<dbReference type="Pfam" id="PF00501">
    <property type="entry name" value="AMP-binding"/>
    <property type="match status" value="1"/>
</dbReference>
<protein>
    <submittedName>
        <fullName evidence="3">Acyl-CoA synthetase (AMP-forming)/AMP-acid ligase II</fullName>
    </submittedName>
</protein>
<accession>A0A318RKD7</accession>
<dbReference type="SUPFAM" id="SSF56801">
    <property type="entry name" value="Acetyl-CoA synthetase-like"/>
    <property type="match status" value="1"/>
</dbReference>
<proteinExistence type="predicted"/>
<feature type="domain" description="AMP-binding enzyme C-terminal" evidence="2">
    <location>
        <begin position="462"/>
        <end position="540"/>
    </location>
</feature>
<evidence type="ECO:0000259" key="2">
    <source>
        <dbReference type="Pfam" id="PF13193"/>
    </source>
</evidence>
<keyword evidence="4" id="KW-1185">Reference proteome</keyword>
<dbReference type="Gene3D" id="3.40.50.12780">
    <property type="entry name" value="N-terminal domain of ligase-like"/>
    <property type="match status" value="1"/>
</dbReference>
<dbReference type="Gene3D" id="3.30.300.30">
    <property type="match status" value="1"/>
</dbReference>
<dbReference type="Pfam" id="PF13193">
    <property type="entry name" value="AMP-binding_C"/>
    <property type="match status" value="1"/>
</dbReference>
<sequence length="559" mass="61724">MPREAAGCQNRTPKPKNAVLECANIVTKELRKACPVSNSTKGPLMQLIPSYHAQHTPDSPAIVMGTSGEVVTYRQLDERSTQFARALRDRGLVGGDHIAILMENNRAFLEVTWAAQRSGLYYTAINRHLGSDEVQYVLDDCGAVALVASESVSEAVGGLDLTRVPTRITAAGELPGFEDYDAILAATSAEPLEDEREGREMLYSSGTTGRPKGIRKPLPDTAFGDPSSAPVQIAQGMLAHSSQGDVVYLSPAPLYHGSPLVFSMSWQRAGATVVVMESFDPRQCLELIERYRVTDAQFVPTMFVRMLRLPTPEREQFDLSSLRSVMHSAAPCPVPVKFQMLDWWGPIIHEYYSGTEDVGATSITAQEWLAHPGSVGRPLQPCHIVGEGGEELPTGQSGVVYFEGGRPFEYHNDPEKTQSVTESHGWRTIGDMGYLDDEGYLYLTDRKAHMIISGGVNIYPQETENLLAGHPLIADVAVIGVPDDEMGESVKAVVQLVHPDSDGTEIEQELRAFCRAKLASFKCPRSYDFVDELPRDPNGKLYKRRLRERYWRDHDTMIG</sequence>
<organism evidence="3 4">
    <name type="scientific">Williamsia limnetica</name>
    <dbReference type="NCBI Taxonomy" id="882452"/>
    <lineage>
        <taxon>Bacteria</taxon>
        <taxon>Bacillati</taxon>
        <taxon>Actinomycetota</taxon>
        <taxon>Actinomycetes</taxon>
        <taxon>Mycobacteriales</taxon>
        <taxon>Nocardiaceae</taxon>
        <taxon>Williamsia</taxon>
    </lineage>
</organism>
<dbReference type="InterPro" id="IPR020845">
    <property type="entry name" value="AMP-binding_CS"/>
</dbReference>
<name>A0A318RKD7_WILLI</name>
<comment type="caution">
    <text evidence="3">The sequence shown here is derived from an EMBL/GenBank/DDBJ whole genome shotgun (WGS) entry which is preliminary data.</text>
</comment>
<dbReference type="GO" id="GO:0016405">
    <property type="term" value="F:CoA-ligase activity"/>
    <property type="evidence" value="ECO:0007669"/>
    <property type="project" value="TreeGrafter"/>
</dbReference>
<feature type="domain" description="AMP-dependent synthetase/ligase" evidence="1">
    <location>
        <begin position="52"/>
        <end position="404"/>
    </location>
</feature>
<reference evidence="3 4" key="1">
    <citation type="submission" date="2018-06" db="EMBL/GenBank/DDBJ databases">
        <title>Genomic Encyclopedia of Type Strains, Phase IV (KMG-IV): sequencing the most valuable type-strain genomes for metagenomic binning, comparative biology and taxonomic classification.</title>
        <authorList>
            <person name="Goeker M."/>
        </authorList>
    </citation>
    <scope>NUCLEOTIDE SEQUENCE [LARGE SCALE GENOMIC DNA]</scope>
    <source>
        <strain evidence="3 4">DSM 45521</strain>
    </source>
</reference>